<evidence type="ECO:0000313" key="3">
    <source>
        <dbReference type="Proteomes" id="UP000178240"/>
    </source>
</evidence>
<dbReference type="AlphaFoldDB" id="A0A1G1XZJ2"/>
<evidence type="ECO:0000256" key="1">
    <source>
        <dbReference type="SAM" id="Phobius"/>
    </source>
</evidence>
<feature type="transmembrane region" description="Helical" evidence="1">
    <location>
        <begin position="95"/>
        <end position="121"/>
    </location>
</feature>
<feature type="transmembrane region" description="Helical" evidence="1">
    <location>
        <begin position="20"/>
        <end position="42"/>
    </location>
</feature>
<comment type="caution">
    <text evidence="2">The sequence shown here is derived from an EMBL/GenBank/DDBJ whole genome shotgun (WGS) entry which is preliminary data.</text>
</comment>
<organism evidence="2 3">
    <name type="scientific">Candidatus Buchananbacteria bacterium RIFCSPHIGHO2_01_FULL_44_11</name>
    <dbReference type="NCBI Taxonomy" id="1797535"/>
    <lineage>
        <taxon>Bacteria</taxon>
        <taxon>Candidatus Buchananiibacteriota</taxon>
    </lineage>
</organism>
<dbReference type="Proteomes" id="UP000178240">
    <property type="component" value="Unassembled WGS sequence"/>
</dbReference>
<dbReference type="STRING" id="1797535.A2744_02055"/>
<name>A0A1G1XZJ2_9BACT</name>
<reference evidence="2 3" key="1">
    <citation type="journal article" date="2016" name="Nat. Commun.">
        <title>Thousands of microbial genomes shed light on interconnected biogeochemical processes in an aquifer system.</title>
        <authorList>
            <person name="Anantharaman K."/>
            <person name="Brown C.T."/>
            <person name="Hug L.A."/>
            <person name="Sharon I."/>
            <person name="Castelle C.J."/>
            <person name="Probst A.J."/>
            <person name="Thomas B.C."/>
            <person name="Singh A."/>
            <person name="Wilkins M.J."/>
            <person name="Karaoz U."/>
            <person name="Brodie E.L."/>
            <person name="Williams K.H."/>
            <person name="Hubbard S.S."/>
            <person name="Banfield J.F."/>
        </authorList>
    </citation>
    <scope>NUCLEOTIDE SEQUENCE [LARGE SCALE GENOMIC DNA]</scope>
</reference>
<dbReference type="EMBL" id="MHIE01000019">
    <property type="protein sequence ID" value="OGY45448.1"/>
    <property type="molecule type" value="Genomic_DNA"/>
</dbReference>
<keyword evidence="1" id="KW-1133">Transmembrane helix</keyword>
<accession>A0A1G1XZJ2</accession>
<sequence>MLGSFQENPSLQAYWSNRLIKFNLLFSLLVNILVWLILVRLIRNFSESIIFHYNIYFGVDLLGNWYEIFWLPASGLFIIFLNFILASLFSEKEKIISYFLVSASSLVQVLIFLASLTVIFINL</sequence>
<feature type="transmembrane region" description="Helical" evidence="1">
    <location>
        <begin position="68"/>
        <end position="89"/>
    </location>
</feature>
<gene>
    <name evidence="2" type="ORF">A2744_02055</name>
</gene>
<evidence type="ECO:0000313" key="2">
    <source>
        <dbReference type="EMBL" id="OGY45448.1"/>
    </source>
</evidence>
<proteinExistence type="predicted"/>
<keyword evidence="1" id="KW-0812">Transmembrane</keyword>
<keyword evidence="1" id="KW-0472">Membrane</keyword>
<protein>
    <submittedName>
        <fullName evidence="2">Uncharacterized protein</fullName>
    </submittedName>
</protein>